<name>A0ABU0JLU8_9HYPH</name>
<protein>
    <submittedName>
        <fullName evidence="1">Uncharacterized protein</fullName>
    </submittedName>
</protein>
<proteinExistence type="predicted"/>
<dbReference type="EMBL" id="JAUSVX010000032">
    <property type="protein sequence ID" value="MDQ0475257.1"/>
    <property type="molecule type" value="Genomic_DNA"/>
</dbReference>
<accession>A0ABU0JLU8</accession>
<evidence type="ECO:0000313" key="1">
    <source>
        <dbReference type="EMBL" id="MDQ0475257.1"/>
    </source>
</evidence>
<keyword evidence="2" id="KW-1185">Reference proteome</keyword>
<evidence type="ECO:0000313" key="2">
    <source>
        <dbReference type="Proteomes" id="UP001242480"/>
    </source>
</evidence>
<comment type="caution">
    <text evidence="1">The sequence shown here is derived from an EMBL/GenBank/DDBJ whole genome shotgun (WGS) entry which is preliminary data.</text>
</comment>
<organism evidence="1 2">
    <name type="scientific">Labrys wisconsinensis</name>
    <dbReference type="NCBI Taxonomy" id="425677"/>
    <lineage>
        <taxon>Bacteria</taxon>
        <taxon>Pseudomonadati</taxon>
        <taxon>Pseudomonadota</taxon>
        <taxon>Alphaproteobacteria</taxon>
        <taxon>Hyphomicrobiales</taxon>
        <taxon>Xanthobacteraceae</taxon>
        <taxon>Labrys</taxon>
    </lineage>
</organism>
<dbReference type="Proteomes" id="UP001242480">
    <property type="component" value="Unassembled WGS sequence"/>
</dbReference>
<gene>
    <name evidence="1" type="ORF">QO011_008299</name>
</gene>
<dbReference type="RefSeq" id="WP_307286236.1">
    <property type="nucleotide sequence ID" value="NZ_JAUSVX010000032.1"/>
</dbReference>
<sequence length="69" mass="7713">MSSLYDLYCAMQSADDRFQAALTAAYGRQAGTYRYLPKMLPPELNALRDAYISAVEAWRSAFRTGLGRA</sequence>
<reference evidence="1 2" key="1">
    <citation type="submission" date="2023-07" db="EMBL/GenBank/DDBJ databases">
        <title>Genomic Encyclopedia of Type Strains, Phase IV (KMG-IV): sequencing the most valuable type-strain genomes for metagenomic binning, comparative biology and taxonomic classification.</title>
        <authorList>
            <person name="Goeker M."/>
        </authorList>
    </citation>
    <scope>NUCLEOTIDE SEQUENCE [LARGE SCALE GENOMIC DNA]</scope>
    <source>
        <strain evidence="1 2">DSM 19619</strain>
    </source>
</reference>